<feature type="non-terminal residue" evidence="2">
    <location>
        <position position="218"/>
    </location>
</feature>
<dbReference type="EMBL" id="BARU01032831">
    <property type="protein sequence ID" value="GAH62065.1"/>
    <property type="molecule type" value="Genomic_DNA"/>
</dbReference>
<name>X1HYC8_9ZZZZ</name>
<evidence type="ECO:0008006" key="3">
    <source>
        <dbReference type="Google" id="ProtNLM"/>
    </source>
</evidence>
<evidence type="ECO:0000313" key="2">
    <source>
        <dbReference type="EMBL" id="GAH62065.1"/>
    </source>
</evidence>
<evidence type="ECO:0000256" key="1">
    <source>
        <dbReference type="SAM" id="MobiDB-lite"/>
    </source>
</evidence>
<dbReference type="SMART" id="SM00882">
    <property type="entry name" value="CoA_trans"/>
    <property type="match status" value="1"/>
</dbReference>
<comment type="caution">
    <text evidence="2">The sequence shown here is derived from an EMBL/GenBank/DDBJ whole genome shotgun (WGS) entry which is preliminary data.</text>
</comment>
<dbReference type="AlphaFoldDB" id="X1HYC8"/>
<protein>
    <recommendedName>
        <fullName evidence="3">CoA transferase subunit A</fullName>
    </recommendedName>
</protein>
<dbReference type="InterPro" id="IPR037171">
    <property type="entry name" value="NagB/RpiA_transferase-like"/>
</dbReference>
<proteinExistence type="predicted"/>
<dbReference type="InterPro" id="IPR004165">
    <property type="entry name" value="CoA_trans_fam_I"/>
</dbReference>
<dbReference type="Pfam" id="PF01144">
    <property type="entry name" value="CoA_trans"/>
    <property type="match status" value="1"/>
</dbReference>
<dbReference type="SUPFAM" id="SSF100950">
    <property type="entry name" value="NagB/RpiA/CoA transferase-like"/>
    <property type="match status" value="1"/>
</dbReference>
<dbReference type="Gene3D" id="3.30.30.40">
    <property type="match status" value="1"/>
</dbReference>
<sequence>MPDPDGHREWVRTHKSREPKNKVMSEQEAIEKFVSDGDYLGYDLNIHKRGPTALFREIIRQKKKDLWVAVRFSGLDPALLIAGGCVSRIDIGWFMYGGTCSRAIQEGKIKTTEWSNSAIVYRQLAGAMGLPFLPLRYLGGSDVFERSGAKLIKDPFTGQEICLVPALNLDVAVVHAYQCDEYGNTRIFGAGLSPLETCTCAKKLIISTEEIISNEEIT</sequence>
<reference evidence="2" key="1">
    <citation type="journal article" date="2014" name="Front. Microbiol.">
        <title>High frequency of phylogenetically diverse reductive dehalogenase-homologous genes in deep subseafloor sedimentary metagenomes.</title>
        <authorList>
            <person name="Kawai M."/>
            <person name="Futagami T."/>
            <person name="Toyoda A."/>
            <person name="Takaki Y."/>
            <person name="Nishi S."/>
            <person name="Hori S."/>
            <person name="Arai W."/>
            <person name="Tsubouchi T."/>
            <person name="Morono Y."/>
            <person name="Uchiyama I."/>
            <person name="Ito T."/>
            <person name="Fujiyama A."/>
            <person name="Inagaki F."/>
            <person name="Takami H."/>
        </authorList>
    </citation>
    <scope>NUCLEOTIDE SEQUENCE</scope>
    <source>
        <strain evidence="2">Expedition CK06-06</strain>
    </source>
</reference>
<dbReference type="GO" id="GO:0008410">
    <property type="term" value="F:CoA-transferase activity"/>
    <property type="evidence" value="ECO:0007669"/>
    <property type="project" value="InterPro"/>
</dbReference>
<accession>X1HYC8</accession>
<organism evidence="2">
    <name type="scientific">marine sediment metagenome</name>
    <dbReference type="NCBI Taxonomy" id="412755"/>
    <lineage>
        <taxon>unclassified sequences</taxon>
        <taxon>metagenomes</taxon>
        <taxon>ecological metagenomes</taxon>
    </lineage>
</organism>
<dbReference type="Gene3D" id="3.40.1080.10">
    <property type="entry name" value="Glutaconate Coenzyme A-transferase"/>
    <property type="match status" value="1"/>
</dbReference>
<gene>
    <name evidence="2" type="ORF">S03H2_51723</name>
</gene>
<feature type="region of interest" description="Disordered" evidence="1">
    <location>
        <begin position="1"/>
        <end position="21"/>
    </location>
</feature>